<dbReference type="RefSeq" id="WP_274992291.1">
    <property type="nucleotide sequence ID" value="NZ_JAJQQP010000002.1"/>
</dbReference>
<evidence type="ECO:0000256" key="7">
    <source>
        <dbReference type="SAM" id="Phobius"/>
    </source>
</evidence>
<dbReference type="CDD" id="cd14014">
    <property type="entry name" value="STKc_PknB_like"/>
    <property type="match status" value="1"/>
</dbReference>
<keyword evidence="10" id="KW-1185">Reference proteome</keyword>
<gene>
    <name evidence="9" type="ORF">J2S48_000332</name>
</gene>
<evidence type="ECO:0000313" key="9">
    <source>
        <dbReference type="EMBL" id="MDR7380817.1"/>
    </source>
</evidence>
<dbReference type="InterPro" id="IPR000719">
    <property type="entry name" value="Prot_kinase_dom"/>
</dbReference>
<accession>A0ABU2CHK5</accession>
<keyword evidence="7" id="KW-0812">Transmembrane</keyword>
<sequence>MSDETTRTTALPPAGPPARGGGQAAAVPPPPSPTRVVTPAGPTAMAPPPTAPTQAVQPSGAGHPVGSHTAGSRAVGAPSVRQGDPGPRTGQGTAQRIPATGEVLGPYQLVGSLGHGGFAHVYRATGPGGEVALKVLTNSESGSLDRFVGEAALLERLGGRGFPRLVTADLQSPTPWFAMELVPGPTLSQRVAADGPLPLRDVLRVADDVLDALAVLQEEHFLHRDVKPANIIAAPDRYVLIDLGIAKGHGTTTSTHAAGTISYMAPELFVRKPHARSDVYSLGLLLIFLATGVLPNDLNFAGRDLTAADIGPVDPRLLPLVLAMTRHRPEDRPPLHNLSRTVAQLANDSAALDPALLAAAGVTTIERGLVTEVLTGSGAAAATVTAASVLVSNPVRQGEPITNLVYDQQLMGRLHQVHGDGFDGAAEEVISTYLAAVGPQRAGGRAPAEIKDYLWAAMRWAPAFTPEGYQDTFDGWIAYRRRHGLPLPGSPTATPPPRRQSSHPAQRMAPLTNQQATQVAPAFRPGPAPGARTAPVPTPTPAPAQRPMSSTGTQPGTPPQSPVQPPAQPAGAPGPTARRDDGAGPNDTGRDADRRGSGGGLGVLATIIGWVPRVLLALALYQLVRLVPGFDAMPSAAGLPLFAALGGLAVSTLSLDPVWLPRMAELSIPLLGIVTSAFVGLFRAVRRRRGGRTWPFWLVVVVWVIVIAVQGAVGYAQQVTQDARDSFEQQREQIQDDLEQGVQDTTEDVRDSVWESIENALPWN</sequence>
<keyword evidence="2 5" id="KW-0547">Nucleotide-binding</keyword>
<feature type="transmembrane region" description="Helical" evidence="7">
    <location>
        <begin position="601"/>
        <end position="624"/>
    </location>
</feature>
<keyword evidence="7" id="KW-1133">Transmembrane helix</keyword>
<keyword evidence="3 9" id="KW-0418">Kinase</keyword>
<keyword evidence="1" id="KW-0808">Transferase</keyword>
<evidence type="ECO:0000256" key="4">
    <source>
        <dbReference type="ARBA" id="ARBA00022840"/>
    </source>
</evidence>
<proteinExistence type="predicted"/>
<dbReference type="PANTHER" id="PTHR43289:SF34">
    <property type="entry name" value="SERINE_THREONINE-PROTEIN KINASE YBDM-RELATED"/>
    <property type="match status" value="1"/>
</dbReference>
<dbReference type="SUPFAM" id="SSF56112">
    <property type="entry name" value="Protein kinase-like (PK-like)"/>
    <property type="match status" value="1"/>
</dbReference>
<feature type="compositionally biased region" description="Low complexity" evidence="6">
    <location>
        <begin position="545"/>
        <end position="555"/>
    </location>
</feature>
<dbReference type="InterPro" id="IPR011009">
    <property type="entry name" value="Kinase-like_dom_sf"/>
</dbReference>
<keyword evidence="7" id="KW-0472">Membrane</keyword>
<name>A0ABU2CHK5_9MICO</name>
<dbReference type="InterPro" id="IPR017441">
    <property type="entry name" value="Protein_kinase_ATP_BS"/>
</dbReference>
<feature type="compositionally biased region" description="Low complexity" evidence="6">
    <location>
        <begin position="520"/>
        <end position="535"/>
    </location>
</feature>
<feature type="transmembrane region" description="Helical" evidence="7">
    <location>
        <begin position="666"/>
        <end position="684"/>
    </location>
</feature>
<evidence type="ECO:0000256" key="1">
    <source>
        <dbReference type="ARBA" id="ARBA00022679"/>
    </source>
</evidence>
<feature type="compositionally biased region" description="Basic and acidic residues" evidence="6">
    <location>
        <begin position="577"/>
        <end position="596"/>
    </location>
</feature>
<keyword evidence="4 5" id="KW-0067">ATP-binding</keyword>
<feature type="region of interest" description="Disordered" evidence="6">
    <location>
        <begin position="487"/>
        <end position="598"/>
    </location>
</feature>
<feature type="domain" description="Protein kinase" evidence="8">
    <location>
        <begin position="107"/>
        <end position="356"/>
    </location>
</feature>
<feature type="binding site" evidence="5">
    <location>
        <position position="134"/>
    </location>
    <ligand>
        <name>ATP</name>
        <dbReference type="ChEBI" id="CHEBI:30616"/>
    </ligand>
</feature>
<dbReference type="SMART" id="SM00220">
    <property type="entry name" value="S_TKc"/>
    <property type="match status" value="1"/>
</dbReference>
<keyword evidence="9" id="KW-0723">Serine/threonine-protein kinase</keyword>
<evidence type="ECO:0000259" key="8">
    <source>
        <dbReference type="PROSITE" id="PS50011"/>
    </source>
</evidence>
<dbReference type="Pfam" id="PF00069">
    <property type="entry name" value="Pkinase"/>
    <property type="match status" value="1"/>
</dbReference>
<dbReference type="Gene3D" id="1.10.510.10">
    <property type="entry name" value="Transferase(Phosphotransferase) domain 1"/>
    <property type="match status" value="1"/>
</dbReference>
<feature type="region of interest" description="Disordered" evidence="6">
    <location>
        <begin position="1"/>
        <end position="97"/>
    </location>
</feature>
<feature type="transmembrane region" description="Helical" evidence="7">
    <location>
        <begin position="696"/>
        <end position="716"/>
    </location>
</feature>
<feature type="compositionally biased region" description="Pro residues" evidence="6">
    <location>
        <begin position="556"/>
        <end position="568"/>
    </location>
</feature>
<organism evidence="9 10">
    <name type="scientific">Promicromonospora iranensis</name>
    <dbReference type="NCBI Taxonomy" id="1105144"/>
    <lineage>
        <taxon>Bacteria</taxon>
        <taxon>Bacillati</taxon>
        <taxon>Actinomycetota</taxon>
        <taxon>Actinomycetes</taxon>
        <taxon>Micrococcales</taxon>
        <taxon>Promicromonosporaceae</taxon>
        <taxon>Promicromonospora</taxon>
    </lineage>
</organism>
<dbReference type="EMBL" id="JAVDYE010000001">
    <property type="protein sequence ID" value="MDR7380817.1"/>
    <property type="molecule type" value="Genomic_DNA"/>
</dbReference>
<protein>
    <submittedName>
        <fullName evidence="9">Serine/threonine protein kinase</fullName>
    </submittedName>
</protein>
<comment type="caution">
    <text evidence="9">The sequence shown here is derived from an EMBL/GenBank/DDBJ whole genome shotgun (WGS) entry which is preliminary data.</text>
</comment>
<feature type="compositionally biased region" description="Low complexity" evidence="6">
    <location>
        <begin position="34"/>
        <end position="44"/>
    </location>
</feature>
<dbReference type="Proteomes" id="UP001183585">
    <property type="component" value="Unassembled WGS sequence"/>
</dbReference>
<evidence type="ECO:0000256" key="3">
    <source>
        <dbReference type="ARBA" id="ARBA00022777"/>
    </source>
</evidence>
<dbReference type="GO" id="GO:0004674">
    <property type="term" value="F:protein serine/threonine kinase activity"/>
    <property type="evidence" value="ECO:0007669"/>
    <property type="project" value="UniProtKB-KW"/>
</dbReference>
<feature type="transmembrane region" description="Helical" evidence="7">
    <location>
        <begin position="636"/>
        <end position="654"/>
    </location>
</feature>
<reference evidence="9 10" key="1">
    <citation type="submission" date="2023-07" db="EMBL/GenBank/DDBJ databases">
        <title>Sequencing the genomes of 1000 actinobacteria strains.</title>
        <authorList>
            <person name="Klenk H.-P."/>
        </authorList>
    </citation>
    <scope>NUCLEOTIDE SEQUENCE [LARGE SCALE GENOMIC DNA]</scope>
    <source>
        <strain evidence="9 10">DSM 45554</strain>
    </source>
</reference>
<dbReference type="PANTHER" id="PTHR43289">
    <property type="entry name" value="MITOGEN-ACTIVATED PROTEIN KINASE KINASE KINASE 20-RELATED"/>
    <property type="match status" value="1"/>
</dbReference>
<evidence type="ECO:0000313" key="10">
    <source>
        <dbReference type="Proteomes" id="UP001183585"/>
    </source>
</evidence>
<dbReference type="PROSITE" id="PS50011">
    <property type="entry name" value="PROTEIN_KINASE_DOM"/>
    <property type="match status" value="1"/>
</dbReference>
<evidence type="ECO:0000256" key="5">
    <source>
        <dbReference type="PROSITE-ProRule" id="PRU10141"/>
    </source>
</evidence>
<evidence type="ECO:0000256" key="2">
    <source>
        <dbReference type="ARBA" id="ARBA00022741"/>
    </source>
</evidence>
<dbReference type="PROSITE" id="PS00107">
    <property type="entry name" value="PROTEIN_KINASE_ATP"/>
    <property type="match status" value="1"/>
</dbReference>
<evidence type="ECO:0000256" key="6">
    <source>
        <dbReference type="SAM" id="MobiDB-lite"/>
    </source>
</evidence>